<dbReference type="Proteomes" id="UP000321947">
    <property type="component" value="Unassembled WGS sequence"/>
</dbReference>
<feature type="domain" description="Retrovirus-related Pol polyprotein from transposon TNT 1-94-like beta-barrel" evidence="2">
    <location>
        <begin position="73"/>
        <end position="122"/>
    </location>
</feature>
<dbReference type="InterPro" id="IPR054722">
    <property type="entry name" value="PolX-like_BBD"/>
</dbReference>
<dbReference type="EMBL" id="SSTD01016295">
    <property type="protein sequence ID" value="TYK01171.1"/>
    <property type="molecule type" value="Genomic_DNA"/>
</dbReference>
<dbReference type="AlphaFoldDB" id="A0A5D3BMY8"/>
<feature type="region of interest" description="Disordered" evidence="1">
    <location>
        <begin position="267"/>
        <end position="291"/>
    </location>
</feature>
<evidence type="ECO:0000313" key="4">
    <source>
        <dbReference type="Proteomes" id="UP000321947"/>
    </source>
</evidence>
<evidence type="ECO:0000313" key="3">
    <source>
        <dbReference type="EMBL" id="TYK01171.1"/>
    </source>
</evidence>
<protein>
    <submittedName>
        <fullName evidence="3">Copia protein</fullName>
    </submittedName>
</protein>
<evidence type="ECO:0000259" key="2">
    <source>
        <dbReference type="Pfam" id="PF22936"/>
    </source>
</evidence>
<evidence type="ECO:0000256" key="1">
    <source>
        <dbReference type="SAM" id="MobiDB-lite"/>
    </source>
</evidence>
<sequence>MGNQFSFVSTARNYDIPRISIGNSTVGPREIASTSQPTGSTASQTSSLTLSAIAQSGMSQFLGLISVDGKNPWILDSEATNHLIGFSEHFVSYTPYAGNEKIWIADGFLALIVGKGQIVLLTISRELHYKATFLPESICFEDLSLGRTIDTVRHSRELYILDDDTSGSSISRLVYCLPILALLNMTLYVSSLSYGVCIRAKQHQGESVSEESNSTYEFIEPCTNNTVSENDRSDVLLENVEEKDNGHELVGCKWLFTLKYKADGTLDKNKTRSSRGGLHEPPPGLKPSLVSRKSTSDYCTFVWGNLVTWRSKKQSVVTRSSVEAEYRAMSLGICEEIWLQKVLSDLHQECETLLKLFCDNKAAISIANNPIQHDRTKHVEIDRHFIKERLDNKAYAFRPFESTSC</sequence>
<dbReference type="CDD" id="cd09272">
    <property type="entry name" value="RNase_HI_RT_Ty1"/>
    <property type="match status" value="1"/>
</dbReference>
<name>A0A5D3BMY8_CUCMM</name>
<organism evidence="3 4">
    <name type="scientific">Cucumis melo var. makuwa</name>
    <name type="common">Oriental melon</name>
    <dbReference type="NCBI Taxonomy" id="1194695"/>
    <lineage>
        <taxon>Eukaryota</taxon>
        <taxon>Viridiplantae</taxon>
        <taxon>Streptophyta</taxon>
        <taxon>Embryophyta</taxon>
        <taxon>Tracheophyta</taxon>
        <taxon>Spermatophyta</taxon>
        <taxon>Magnoliopsida</taxon>
        <taxon>eudicotyledons</taxon>
        <taxon>Gunneridae</taxon>
        <taxon>Pentapetalae</taxon>
        <taxon>rosids</taxon>
        <taxon>fabids</taxon>
        <taxon>Cucurbitales</taxon>
        <taxon>Cucurbitaceae</taxon>
        <taxon>Benincaseae</taxon>
        <taxon>Cucumis</taxon>
    </lineage>
</organism>
<comment type="caution">
    <text evidence="3">The sequence shown here is derived from an EMBL/GenBank/DDBJ whole genome shotgun (WGS) entry which is preliminary data.</text>
</comment>
<reference evidence="3 4" key="1">
    <citation type="submission" date="2019-08" db="EMBL/GenBank/DDBJ databases">
        <title>Draft genome sequences of two oriental melons (Cucumis melo L. var makuwa).</title>
        <authorList>
            <person name="Kwon S.-Y."/>
        </authorList>
    </citation>
    <scope>NUCLEOTIDE SEQUENCE [LARGE SCALE GENOMIC DNA]</scope>
    <source>
        <strain evidence="4">cv. Chang Bougi</strain>
        <tissue evidence="3">Leaf</tissue>
    </source>
</reference>
<dbReference type="Pfam" id="PF22936">
    <property type="entry name" value="Pol_BBD"/>
    <property type="match status" value="1"/>
</dbReference>
<accession>A0A5D3BMY8</accession>
<dbReference type="PANTHER" id="PTHR11439">
    <property type="entry name" value="GAG-POL-RELATED RETROTRANSPOSON"/>
    <property type="match status" value="1"/>
</dbReference>
<dbReference type="PANTHER" id="PTHR11439:SF463">
    <property type="entry name" value="REVERSE TRANSCRIPTASE TY1_COPIA-TYPE DOMAIN-CONTAINING PROTEIN"/>
    <property type="match status" value="1"/>
</dbReference>
<proteinExistence type="predicted"/>
<gene>
    <name evidence="3" type="ORF">E5676_scaffold2044G00050</name>
</gene>